<dbReference type="WBParaSite" id="MBELARI_LOCUS10220">
    <property type="protein sequence ID" value="MBELARI_LOCUS10220"/>
    <property type="gene ID" value="MBELARI_LOCUS10220"/>
</dbReference>
<dbReference type="PANTHER" id="PTHR15967:SF0">
    <property type="entry name" value="E2F-ASSOCIATED PHOSPHOPROTEIN"/>
    <property type="match status" value="1"/>
</dbReference>
<organism evidence="1 2">
    <name type="scientific">Mesorhabditis belari</name>
    <dbReference type="NCBI Taxonomy" id="2138241"/>
    <lineage>
        <taxon>Eukaryota</taxon>
        <taxon>Metazoa</taxon>
        <taxon>Ecdysozoa</taxon>
        <taxon>Nematoda</taxon>
        <taxon>Chromadorea</taxon>
        <taxon>Rhabditida</taxon>
        <taxon>Rhabditina</taxon>
        <taxon>Rhabditomorpha</taxon>
        <taxon>Rhabditoidea</taxon>
        <taxon>Rhabditidae</taxon>
        <taxon>Mesorhabditinae</taxon>
        <taxon>Mesorhabditis</taxon>
    </lineage>
</organism>
<evidence type="ECO:0000313" key="1">
    <source>
        <dbReference type="Proteomes" id="UP000887575"/>
    </source>
</evidence>
<keyword evidence="1" id="KW-1185">Reference proteome</keyword>
<dbReference type="PANTHER" id="PTHR15967">
    <property type="entry name" value="E2F-ASSOCIATED PHOSPHOPROTEIN"/>
    <property type="match status" value="1"/>
</dbReference>
<proteinExistence type="predicted"/>
<dbReference type="InterPro" id="IPR019370">
    <property type="entry name" value="E2F-assoc_phosphoprotein"/>
</dbReference>
<accession>A0AAF3E8I0</accession>
<reference evidence="2" key="1">
    <citation type="submission" date="2024-02" db="UniProtKB">
        <authorList>
            <consortium name="WormBaseParasite"/>
        </authorList>
    </citation>
    <scope>IDENTIFICATION</scope>
</reference>
<dbReference type="GO" id="GO:0005634">
    <property type="term" value="C:nucleus"/>
    <property type="evidence" value="ECO:0007669"/>
    <property type="project" value="TreeGrafter"/>
</dbReference>
<protein>
    <submittedName>
        <fullName evidence="2">Uncharacterized protein</fullName>
    </submittedName>
</protein>
<dbReference type="AlphaFoldDB" id="A0AAF3E8I0"/>
<dbReference type="Pfam" id="PF10238">
    <property type="entry name" value="Eapp_C"/>
    <property type="match status" value="2"/>
</dbReference>
<sequence>MSLLTRDCQRHEIYKNQYRAMFVENVEVVDELMTHQFGDRDLFYPVRCVVCKTSVGVVDLEEVYHFFNVLSGYA</sequence>
<evidence type="ECO:0000313" key="2">
    <source>
        <dbReference type="WBParaSite" id="MBELARI_LOCUS10220"/>
    </source>
</evidence>
<name>A0AAF3E8I0_9BILA</name>
<dbReference type="Proteomes" id="UP000887575">
    <property type="component" value="Unassembled WGS sequence"/>
</dbReference>